<keyword evidence="2" id="KW-0509">mRNA transport</keyword>
<keyword evidence="6 7" id="KW-0539">Nucleus</keyword>
<comment type="subunit">
    <text evidence="7">Part of the nuclear pore complex (NPC).</text>
</comment>
<evidence type="ECO:0000256" key="1">
    <source>
        <dbReference type="ARBA" id="ARBA00022448"/>
    </source>
</evidence>
<dbReference type="InterPro" id="IPR007252">
    <property type="entry name" value="Nup84/Nup107"/>
</dbReference>
<dbReference type="OMA" id="EVMEPAF"/>
<dbReference type="GO" id="GO:0031080">
    <property type="term" value="C:nuclear pore outer ring"/>
    <property type="evidence" value="ECO:0007669"/>
    <property type="project" value="TreeGrafter"/>
</dbReference>
<dbReference type="GO" id="GO:0017056">
    <property type="term" value="F:structural constituent of nuclear pore"/>
    <property type="evidence" value="ECO:0007669"/>
    <property type="project" value="UniProtKB-UniRule"/>
</dbReference>
<dbReference type="GeneID" id="26904757"/>
<protein>
    <recommendedName>
        <fullName evidence="7">Nuclear pore complex protein</fullName>
    </recommendedName>
</protein>
<dbReference type="Proteomes" id="UP000037923">
    <property type="component" value="Unassembled WGS sequence"/>
</dbReference>
<dbReference type="Pfam" id="PF04121">
    <property type="entry name" value="Nup84_Nup100"/>
    <property type="match status" value="1"/>
</dbReference>
<keyword evidence="7" id="KW-0472">Membrane</keyword>
<evidence type="ECO:0000256" key="4">
    <source>
        <dbReference type="ARBA" id="ARBA00023010"/>
    </source>
</evidence>
<evidence type="ECO:0000256" key="2">
    <source>
        <dbReference type="ARBA" id="ARBA00022816"/>
    </source>
</evidence>
<evidence type="ECO:0000256" key="3">
    <source>
        <dbReference type="ARBA" id="ARBA00022927"/>
    </source>
</evidence>
<dbReference type="EMBL" id="LGTL01000007">
    <property type="protein sequence ID" value="KPA81115.1"/>
    <property type="molecule type" value="Genomic_DNA"/>
</dbReference>
<dbReference type="OrthoDB" id="270884at2759"/>
<comment type="caution">
    <text evidence="9">The sequence shown here is derived from an EMBL/GenBank/DDBJ whole genome shotgun (WGS) entry which is preliminary data.</text>
</comment>
<organism evidence="9 10">
    <name type="scientific">Leptomonas pyrrhocoris</name>
    <name type="common">Firebug parasite</name>
    <dbReference type="NCBI Taxonomy" id="157538"/>
    <lineage>
        <taxon>Eukaryota</taxon>
        <taxon>Discoba</taxon>
        <taxon>Euglenozoa</taxon>
        <taxon>Kinetoplastea</taxon>
        <taxon>Metakinetoplastina</taxon>
        <taxon>Trypanosomatida</taxon>
        <taxon>Trypanosomatidae</taxon>
        <taxon>Leishmaniinae</taxon>
        <taxon>Leptomonas</taxon>
    </lineage>
</organism>
<dbReference type="GO" id="GO:0006406">
    <property type="term" value="P:mRNA export from nucleus"/>
    <property type="evidence" value="ECO:0007669"/>
    <property type="project" value="TreeGrafter"/>
</dbReference>
<reference evidence="9 10" key="1">
    <citation type="submission" date="2015-07" db="EMBL/GenBank/DDBJ databases">
        <title>High-quality genome of monoxenous trypanosomatid Leptomonas pyrrhocoris.</title>
        <authorList>
            <person name="Flegontov P."/>
            <person name="Butenko A."/>
            <person name="Firsov S."/>
            <person name="Vlcek C."/>
            <person name="Logacheva M.D."/>
            <person name="Field M."/>
            <person name="Filatov D."/>
            <person name="Flegontova O."/>
            <person name="Gerasimov E."/>
            <person name="Jackson A.P."/>
            <person name="Kelly S."/>
            <person name="Opperdoes F."/>
            <person name="O'Reilly A."/>
            <person name="Votypka J."/>
            <person name="Yurchenko V."/>
            <person name="Lukes J."/>
        </authorList>
    </citation>
    <scope>NUCLEOTIDE SEQUENCE [LARGE SCALE GENOMIC DNA]</scope>
    <source>
        <strain evidence="9">H10</strain>
    </source>
</reference>
<comment type="subcellular location">
    <subcellularLocation>
        <location evidence="7">Nucleus</location>
        <location evidence="7">Nuclear pore complex</location>
    </subcellularLocation>
    <subcellularLocation>
        <location evidence="7">Nucleus membrane</location>
    </subcellularLocation>
</comment>
<keyword evidence="5 7" id="KW-0906">Nuclear pore complex</keyword>
<comment type="function">
    <text evidence="7">Functions as a component of the nuclear pore complex (NPC).</text>
</comment>
<evidence type="ECO:0000313" key="10">
    <source>
        <dbReference type="Proteomes" id="UP000037923"/>
    </source>
</evidence>
<dbReference type="GO" id="GO:0006606">
    <property type="term" value="P:protein import into nucleus"/>
    <property type="evidence" value="ECO:0007669"/>
    <property type="project" value="TreeGrafter"/>
</dbReference>
<proteinExistence type="inferred from homology"/>
<evidence type="ECO:0000256" key="6">
    <source>
        <dbReference type="ARBA" id="ARBA00023242"/>
    </source>
</evidence>
<keyword evidence="10" id="KW-1185">Reference proteome</keyword>
<evidence type="ECO:0000256" key="7">
    <source>
        <dbReference type="RuleBase" id="RU365072"/>
    </source>
</evidence>
<dbReference type="GO" id="GO:0031965">
    <property type="term" value="C:nuclear membrane"/>
    <property type="evidence" value="ECO:0007669"/>
    <property type="project" value="UniProtKB-SubCell"/>
</dbReference>
<dbReference type="PANTHER" id="PTHR13003">
    <property type="entry name" value="NUP107-RELATED"/>
    <property type="match status" value="1"/>
</dbReference>
<dbReference type="GO" id="GO:0000973">
    <property type="term" value="P:post-transcriptional tethering of RNA polymerase II gene DNA at nuclear periphery"/>
    <property type="evidence" value="ECO:0007669"/>
    <property type="project" value="TreeGrafter"/>
</dbReference>
<name>A0A0M9G2M9_LEPPY</name>
<sequence length="902" mass="99399">MTDYERHHGKVNLAGSRSATQVHDVHGRPLPTDRNALVVAPPASSALTGSLITMGVVAPTTSPLRTYAEWYLAHCSDASPIRTVPTVECFKQESRAAGRKQEAYLWSLLQDIYTDAEQADQYHPDAIGIESMQPHRRWFISQYAHLQAFLQRQPVLRRANIICRWLEATYRDDTRQEPSLHGEEEIVLRQLILTHLRGGELHRAIQAAVTYESCVHSCVLSAAQLQTVQEPWFAQTALVPLFGEYAHGELAQAWCGNEYRLENLSQLYEESLRYRKTAAAAVGAGGSAERQPPNASNDFDAVIGAALCGNLNVLEAAFKVNGNWKDMAWCYLRCALVVAFTKQLVVAAGAGGDEAGRSAIGAVDGSYAAFIEEMTGGGDDWAATFSQKLVQGLAARLQSGFLAHVPLEEQLQMRVILQTLTCMDGKGPSGLFVSGPSAVMMMRPPPPPAAAAAVGGVPAEWFDIVPEDGNSEAARLITHVVLVQDVAYGETLSPHSVQVRAGAALATSLARYAVFLALLPRYPFNEGLRAVTAMTLRLRDPRHRAGVYAAFIKAARDYELERQDLTRSQLEEQEGRLVRQFVTADADSQVHIEVQQLLYQQVAPAEMLTHNKLAEKIMWEAMHADSIADYVRVLRGGLTACCSFWLTRPAAEVEAIADVSNILTRRVLVELQKLSEKYGEDEAAAAAATAPSCSPMTELERSESTFWYVWSEARGIAKRHATTAAELAGARANAAFAGAATGHSNRTLVYQLTQDETTLLNRLVEQTQRALRHGGAVVHRDRQCLTAIIWLVQQLAEEVTLSMLSNRSVNTAEAEEESPAPHDELRRMQQVYELLEELHLAGYFEPELLSQKCASDLYTQIRAMRVSYGQQVHRRQVMAALRARTACRVQDANAQLESENSF</sequence>
<comment type="similarity">
    <text evidence="7">Belongs to the nucleoporin Nup84/Nup107 family.</text>
</comment>
<evidence type="ECO:0000313" key="9">
    <source>
        <dbReference type="EMBL" id="KPA81115.1"/>
    </source>
</evidence>
<evidence type="ECO:0000256" key="5">
    <source>
        <dbReference type="ARBA" id="ARBA00023132"/>
    </source>
</evidence>
<dbReference type="AlphaFoldDB" id="A0A0M9G2M9"/>
<dbReference type="RefSeq" id="XP_015659554.1">
    <property type="nucleotide sequence ID" value="XM_015802153.1"/>
</dbReference>
<accession>A0A0M9G2M9</accession>
<gene>
    <name evidence="9" type="ORF">ABB37_04466</name>
</gene>
<keyword evidence="3" id="KW-0653">Protein transport</keyword>
<keyword evidence="1 7" id="KW-0813">Transport</keyword>
<feature type="region of interest" description="Disordered" evidence="8">
    <location>
        <begin position="1"/>
        <end position="30"/>
    </location>
</feature>
<keyword evidence="4 7" id="KW-0811">Translocation</keyword>
<dbReference type="PANTHER" id="PTHR13003:SF2">
    <property type="entry name" value="NUCLEAR PORE COMPLEX PROTEIN NUP107"/>
    <property type="match status" value="1"/>
</dbReference>
<dbReference type="VEuPathDB" id="TriTrypDB:LpyrH10_07_2730"/>
<evidence type="ECO:0000256" key="8">
    <source>
        <dbReference type="SAM" id="MobiDB-lite"/>
    </source>
</evidence>